<organism evidence="1 2">
    <name type="scientific">Sandaracinomonas limnophila</name>
    <dbReference type="NCBI Taxonomy" id="1862386"/>
    <lineage>
        <taxon>Bacteria</taxon>
        <taxon>Pseudomonadati</taxon>
        <taxon>Bacteroidota</taxon>
        <taxon>Cytophagia</taxon>
        <taxon>Cytophagales</taxon>
        <taxon>Flectobacillaceae</taxon>
        <taxon>Sandaracinomonas</taxon>
    </lineage>
</organism>
<dbReference type="OrthoDB" id="711875at2"/>
<dbReference type="Proteomes" id="UP000282832">
    <property type="component" value="Unassembled WGS sequence"/>
</dbReference>
<keyword evidence="2" id="KW-1185">Reference proteome</keyword>
<dbReference type="AlphaFoldDB" id="A0A437PPQ0"/>
<protein>
    <submittedName>
        <fullName evidence="1">Type II toxin-antitoxin system HigB family toxin</fullName>
    </submittedName>
</protein>
<name>A0A437PPQ0_9BACT</name>
<sequence>MRVIGRKILLKLKKKQIGNQKLGIEIDRLLNDLESFNPSNGSIKTYRADADCVHPDGFYFFNLNIHRTLILIELEDEGDATIIWAGNHKEYDSTFKNNKNAIENWLKKFGYI</sequence>
<accession>A0A437PPQ0</accession>
<reference evidence="1 2" key="1">
    <citation type="submission" date="2019-01" db="EMBL/GenBank/DDBJ databases">
        <authorList>
            <person name="Chen W.-M."/>
        </authorList>
    </citation>
    <scope>NUCLEOTIDE SEQUENCE [LARGE SCALE GENOMIC DNA]</scope>
    <source>
        <strain evidence="1 2">FSY-15</strain>
    </source>
</reference>
<gene>
    <name evidence="1" type="ORF">EOJ36_10050</name>
</gene>
<proteinExistence type="predicted"/>
<dbReference type="EMBL" id="SACY01000004">
    <property type="protein sequence ID" value="RVU24252.1"/>
    <property type="molecule type" value="Genomic_DNA"/>
</dbReference>
<evidence type="ECO:0000313" key="2">
    <source>
        <dbReference type="Proteomes" id="UP000282832"/>
    </source>
</evidence>
<evidence type="ECO:0000313" key="1">
    <source>
        <dbReference type="EMBL" id="RVU24252.1"/>
    </source>
</evidence>
<comment type="caution">
    <text evidence="1">The sequence shown here is derived from an EMBL/GenBank/DDBJ whole genome shotgun (WGS) entry which is preliminary data.</text>
</comment>
<dbReference type="RefSeq" id="WP_127804946.1">
    <property type="nucleotide sequence ID" value="NZ_SACY01000004.1"/>
</dbReference>